<dbReference type="GO" id="GO:0015627">
    <property type="term" value="C:type II protein secretion system complex"/>
    <property type="evidence" value="ECO:0007669"/>
    <property type="project" value="InterPro"/>
</dbReference>
<dbReference type="EMBL" id="JAENII010000002">
    <property type="protein sequence ID" value="MBK1826195.1"/>
    <property type="molecule type" value="Genomic_DNA"/>
</dbReference>
<dbReference type="SUPFAM" id="SSF54523">
    <property type="entry name" value="Pili subunits"/>
    <property type="match status" value="1"/>
</dbReference>
<accession>A0A934R959</accession>
<dbReference type="PANTHER" id="PTHR30093:SF44">
    <property type="entry name" value="TYPE II SECRETION SYSTEM CORE PROTEIN G"/>
    <property type="match status" value="1"/>
</dbReference>
<keyword evidence="2" id="KW-0488">Methylation</keyword>
<dbReference type="GO" id="GO:0015628">
    <property type="term" value="P:protein secretion by the type II secretion system"/>
    <property type="evidence" value="ECO:0007669"/>
    <property type="project" value="InterPro"/>
</dbReference>
<keyword evidence="3 7" id="KW-0812">Transmembrane</keyword>
<evidence type="ECO:0000256" key="7">
    <source>
        <dbReference type="SAM" id="Phobius"/>
    </source>
</evidence>
<keyword evidence="4 7" id="KW-1133">Transmembrane helix</keyword>
<sequence length="185" mass="20424">MKHQSRPQTHRAGFTLMELLVVISIIVILSGLTVGGFAFVNQKQAKSQAEIQIGLLQLALEDYKSDNGEYPVGRSSTGTGQTGNIYDALFPSNSNEKVYLPELDPKNDSQGWLGGQTSGTRLTIYDPWGTEYYYRCNDPARPTRSYSANPDFDLWSAGPDGKTNAGSRGSYDPEHPDNLDDIRGW</sequence>
<keyword evidence="9" id="KW-1185">Reference proteome</keyword>
<reference evidence="8" key="1">
    <citation type="submission" date="2021-01" db="EMBL/GenBank/DDBJ databases">
        <title>Modified the classification status of verrucomicrobia.</title>
        <authorList>
            <person name="Feng X."/>
        </authorList>
    </citation>
    <scope>NUCLEOTIDE SEQUENCE</scope>
    <source>
        <strain evidence="8">KCTC 22201</strain>
    </source>
</reference>
<evidence type="ECO:0000256" key="1">
    <source>
        <dbReference type="ARBA" id="ARBA00004167"/>
    </source>
</evidence>
<feature type="compositionally biased region" description="Basic and acidic residues" evidence="6">
    <location>
        <begin position="171"/>
        <end position="185"/>
    </location>
</feature>
<gene>
    <name evidence="8" type="ORF">JIN81_04135</name>
</gene>
<evidence type="ECO:0000313" key="8">
    <source>
        <dbReference type="EMBL" id="MBK1826195.1"/>
    </source>
</evidence>
<evidence type="ECO:0000256" key="4">
    <source>
        <dbReference type="ARBA" id="ARBA00022989"/>
    </source>
</evidence>
<evidence type="ECO:0000256" key="3">
    <source>
        <dbReference type="ARBA" id="ARBA00022692"/>
    </source>
</evidence>
<dbReference type="NCBIfam" id="TIGR02532">
    <property type="entry name" value="IV_pilin_GFxxxE"/>
    <property type="match status" value="1"/>
</dbReference>
<dbReference type="Proteomes" id="UP000658278">
    <property type="component" value="Unassembled WGS sequence"/>
</dbReference>
<dbReference type="InterPro" id="IPR000983">
    <property type="entry name" value="Bac_GSPG_pilin"/>
</dbReference>
<evidence type="ECO:0000256" key="6">
    <source>
        <dbReference type="SAM" id="MobiDB-lite"/>
    </source>
</evidence>
<protein>
    <submittedName>
        <fullName evidence="8">Prepilin-type N-terminal cleavage/methylation domain-containing protein</fullName>
    </submittedName>
</protein>
<keyword evidence="5 7" id="KW-0472">Membrane</keyword>
<evidence type="ECO:0000256" key="5">
    <source>
        <dbReference type="ARBA" id="ARBA00023136"/>
    </source>
</evidence>
<name>A0A934R959_9BACT</name>
<feature type="region of interest" description="Disordered" evidence="6">
    <location>
        <begin position="145"/>
        <end position="185"/>
    </location>
</feature>
<dbReference type="Pfam" id="PF07963">
    <property type="entry name" value="N_methyl"/>
    <property type="match status" value="1"/>
</dbReference>
<dbReference type="PRINTS" id="PR00813">
    <property type="entry name" value="BCTERIALGSPG"/>
</dbReference>
<dbReference type="GO" id="GO:0016020">
    <property type="term" value="C:membrane"/>
    <property type="evidence" value="ECO:0007669"/>
    <property type="project" value="UniProtKB-SubCell"/>
</dbReference>
<organism evidence="8 9">
    <name type="scientific">Haloferula rosea</name>
    <dbReference type="NCBI Taxonomy" id="490093"/>
    <lineage>
        <taxon>Bacteria</taxon>
        <taxon>Pseudomonadati</taxon>
        <taxon>Verrucomicrobiota</taxon>
        <taxon>Verrucomicrobiia</taxon>
        <taxon>Verrucomicrobiales</taxon>
        <taxon>Verrucomicrobiaceae</taxon>
        <taxon>Haloferula</taxon>
    </lineage>
</organism>
<comment type="subcellular location">
    <subcellularLocation>
        <location evidence="1">Membrane</location>
        <topology evidence="1">Single-pass membrane protein</topology>
    </subcellularLocation>
</comment>
<dbReference type="PANTHER" id="PTHR30093">
    <property type="entry name" value="GENERAL SECRETION PATHWAY PROTEIN G"/>
    <property type="match status" value="1"/>
</dbReference>
<dbReference type="AlphaFoldDB" id="A0A934R959"/>
<evidence type="ECO:0000256" key="2">
    <source>
        <dbReference type="ARBA" id="ARBA00022481"/>
    </source>
</evidence>
<dbReference type="InterPro" id="IPR012902">
    <property type="entry name" value="N_methyl_site"/>
</dbReference>
<evidence type="ECO:0000313" key="9">
    <source>
        <dbReference type="Proteomes" id="UP000658278"/>
    </source>
</evidence>
<comment type="caution">
    <text evidence="8">The sequence shown here is derived from an EMBL/GenBank/DDBJ whole genome shotgun (WGS) entry which is preliminary data.</text>
</comment>
<feature type="transmembrane region" description="Helical" evidence="7">
    <location>
        <begin position="12"/>
        <end position="40"/>
    </location>
</feature>
<dbReference type="RefSeq" id="WP_200276712.1">
    <property type="nucleotide sequence ID" value="NZ_JAENII010000002.1"/>
</dbReference>
<dbReference type="InterPro" id="IPR045584">
    <property type="entry name" value="Pilin-like"/>
</dbReference>
<dbReference type="Gene3D" id="3.30.700.10">
    <property type="entry name" value="Glycoprotein, Type 4 Pilin"/>
    <property type="match status" value="1"/>
</dbReference>
<proteinExistence type="predicted"/>